<dbReference type="InterPro" id="IPR001965">
    <property type="entry name" value="Znf_PHD"/>
</dbReference>
<dbReference type="Gene3D" id="3.30.40.10">
    <property type="entry name" value="Zinc/RING finger domain, C3HC4 (zinc finger)"/>
    <property type="match status" value="1"/>
</dbReference>
<evidence type="ECO:0000256" key="7">
    <source>
        <dbReference type="ARBA" id="ARBA00022833"/>
    </source>
</evidence>
<sequence length="589" mass="63592">MATNCKHTEWILETIDHLRRRKARPDLDRICHVVRRRHGLSAAETEAKIEKLVDAEIVIKVDYKGSTSYRNAAKWRKSMLGCAVMNSTSISTKILRSIIALAKTATASEKKTSDPEGLQSAVTSAALVTVESKEAAVRIGASLSSINLWLQKNCEGFDNLKSPMTVVLKREVDAGRIRKLDNGNYVITPEQIKAVHEDAIKPLKVIKKVETKISCELLPPSQTTPPGFVKPASYHNNAPASSVVQSTSGGKGTSGQQHHSADPGPAGPVVPQPARRGRPPKNRTGLAPPPRIVTPTTAPPPTAAAVPQANSAGASKLKRILTTAADGLPSEASEKKMARKTGFSAEPVCDFCRRSSLSNAAGVPEILLFCKDCTARAHPSCMKYSQLLASRASKGPWQCMDCKTCIVCQDPGSPTRQVIGMSCLQDQMLFCDGCDKGYHMSCHQPSINKKPSGKWECSECKLENAAAQRTDFLALQGLRLNASADSSPPTPAQSPIPHVNGDFHLSPLAGYESVYPDASNWTVDDVVKYLSSVGFSEEAKIFREQEIDGVALLLLKRADVLKGLELKLGPALKINRHIQGLQMSQQNAA</sequence>
<evidence type="ECO:0000256" key="12">
    <source>
        <dbReference type="SAM" id="MobiDB-lite"/>
    </source>
</evidence>
<evidence type="ECO:0000313" key="17">
    <source>
        <dbReference type="RefSeq" id="XP_005095867.1"/>
    </source>
</evidence>
<dbReference type="Pfam" id="PF00536">
    <property type="entry name" value="SAM_1"/>
    <property type="match status" value="1"/>
</dbReference>
<comment type="subcellular location">
    <subcellularLocation>
        <location evidence="1">Nucleus</location>
    </subcellularLocation>
</comment>
<evidence type="ECO:0000256" key="10">
    <source>
        <dbReference type="ARBA" id="ARBA00023242"/>
    </source>
</evidence>
<evidence type="ECO:0000256" key="11">
    <source>
        <dbReference type="PROSITE-ProRule" id="PRU00146"/>
    </source>
</evidence>
<dbReference type="PANTHER" id="PTHR12247:SF139">
    <property type="entry name" value="ATHERIN-RELATED"/>
    <property type="match status" value="1"/>
</dbReference>
<dbReference type="CDD" id="cd15527">
    <property type="entry name" value="PHD2_KAT6A_6B"/>
    <property type="match status" value="1"/>
</dbReference>
<name>A0ABM0JKI5_APLCA</name>
<feature type="compositionally biased region" description="Pro residues" evidence="12">
    <location>
        <begin position="287"/>
        <end position="302"/>
    </location>
</feature>
<dbReference type="PROSITE" id="PS50105">
    <property type="entry name" value="SAM_DOMAIN"/>
    <property type="match status" value="1"/>
</dbReference>
<dbReference type="PROSITE" id="PS52014">
    <property type="entry name" value="SAMD1_WH"/>
    <property type="match status" value="1"/>
</dbReference>
<dbReference type="GeneID" id="101863095"/>
<gene>
    <name evidence="17" type="primary">LOC101863095</name>
</gene>
<dbReference type="PROSITE" id="PS50016">
    <property type="entry name" value="ZF_PHD_2"/>
    <property type="match status" value="2"/>
</dbReference>
<dbReference type="SUPFAM" id="SSF57903">
    <property type="entry name" value="FYVE/PHD zinc finger"/>
    <property type="match status" value="2"/>
</dbReference>
<feature type="compositionally biased region" description="Low complexity" evidence="12">
    <location>
        <begin position="241"/>
        <end position="264"/>
    </location>
</feature>
<feature type="domain" description="SAM" evidence="14">
    <location>
        <begin position="521"/>
        <end position="584"/>
    </location>
</feature>
<accession>A0ABM0JKI5</accession>
<keyword evidence="10" id="KW-0539">Nucleus</keyword>
<keyword evidence="5" id="KW-0479">Metal-binding</keyword>
<dbReference type="Gene3D" id="1.10.150.50">
    <property type="entry name" value="Transcription Factor, Ets-1"/>
    <property type="match status" value="1"/>
</dbReference>
<dbReference type="InterPro" id="IPR013761">
    <property type="entry name" value="SAM/pointed_sf"/>
</dbReference>
<evidence type="ECO:0000313" key="16">
    <source>
        <dbReference type="Proteomes" id="UP000694888"/>
    </source>
</evidence>
<evidence type="ECO:0000256" key="6">
    <source>
        <dbReference type="ARBA" id="ARBA00022771"/>
    </source>
</evidence>
<dbReference type="PANTHER" id="PTHR12247">
    <property type="entry name" value="POLYCOMB GROUP PROTEIN"/>
    <property type="match status" value="1"/>
</dbReference>
<evidence type="ECO:0000256" key="1">
    <source>
        <dbReference type="ARBA" id="ARBA00004123"/>
    </source>
</evidence>
<dbReference type="SMART" id="SM00249">
    <property type="entry name" value="PHD"/>
    <property type="match status" value="2"/>
</dbReference>
<evidence type="ECO:0000256" key="2">
    <source>
        <dbReference type="ARBA" id="ARBA00022491"/>
    </source>
</evidence>
<keyword evidence="7" id="KW-0862">Zinc</keyword>
<evidence type="ECO:0000256" key="5">
    <source>
        <dbReference type="ARBA" id="ARBA00022723"/>
    </source>
</evidence>
<feature type="domain" description="SAMD1-like winged helix (WH)" evidence="15">
    <location>
        <begin position="1"/>
        <end position="75"/>
    </location>
</feature>
<feature type="domain" description="PHD-type" evidence="13">
    <location>
        <begin position="402"/>
        <end position="463"/>
    </location>
</feature>
<dbReference type="SUPFAM" id="SSF47769">
    <property type="entry name" value="SAM/Pointed domain"/>
    <property type="match status" value="1"/>
</dbReference>
<keyword evidence="8" id="KW-0832">Ubl conjugation</keyword>
<keyword evidence="9" id="KW-0156">Chromatin regulator</keyword>
<keyword evidence="4" id="KW-0597">Phosphoprotein</keyword>
<evidence type="ECO:0000256" key="4">
    <source>
        <dbReference type="ARBA" id="ARBA00022553"/>
    </source>
</evidence>
<dbReference type="InterPro" id="IPR001660">
    <property type="entry name" value="SAM"/>
</dbReference>
<dbReference type="Proteomes" id="UP000694888">
    <property type="component" value="Unplaced"/>
</dbReference>
<keyword evidence="2" id="KW-0678">Repressor</keyword>
<dbReference type="InterPro" id="IPR011011">
    <property type="entry name" value="Znf_FYVE_PHD"/>
</dbReference>
<dbReference type="RefSeq" id="XP_005095867.1">
    <property type="nucleotide sequence ID" value="XM_005095810.3"/>
</dbReference>
<proteinExistence type="predicted"/>
<keyword evidence="3" id="KW-1017">Isopeptide bond</keyword>
<evidence type="ECO:0000259" key="15">
    <source>
        <dbReference type="PROSITE" id="PS52014"/>
    </source>
</evidence>
<evidence type="ECO:0000259" key="14">
    <source>
        <dbReference type="PROSITE" id="PS50105"/>
    </source>
</evidence>
<dbReference type="InterPro" id="IPR019787">
    <property type="entry name" value="Znf_PHD-finger"/>
</dbReference>
<protein>
    <submittedName>
        <fullName evidence="17">Atherin isoform X1</fullName>
    </submittedName>
</protein>
<dbReference type="SMART" id="SM00454">
    <property type="entry name" value="SAM"/>
    <property type="match status" value="1"/>
</dbReference>
<feature type="domain" description="PHD-type" evidence="13">
    <location>
        <begin position="346"/>
        <end position="405"/>
    </location>
</feature>
<reference evidence="17" key="1">
    <citation type="submission" date="2025-08" db="UniProtKB">
        <authorList>
            <consortium name="RefSeq"/>
        </authorList>
    </citation>
    <scope>IDENTIFICATION</scope>
</reference>
<dbReference type="InterPro" id="IPR050548">
    <property type="entry name" value="PcG_chromatin_remod_factors"/>
</dbReference>
<keyword evidence="16" id="KW-1185">Reference proteome</keyword>
<evidence type="ECO:0000259" key="13">
    <source>
        <dbReference type="PROSITE" id="PS50016"/>
    </source>
</evidence>
<dbReference type="InterPro" id="IPR013083">
    <property type="entry name" value="Znf_RING/FYVE/PHD"/>
</dbReference>
<organism evidence="16 17">
    <name type="scientific">Aplysia californica</name>
    <name type="common">California sea hare</name>
    <dbReference type="NCBI Taxonomy" id="6500"/>
    <lineage>
        <taxon>Eukaryota</taxon>
        <taxon>Metazoa</taxon>
        <taxon>Spiralia</taxon>
        <taxon>Lophotrochozoa</taxon>
        <taxon>Mollusca</taxon>
        <taxon>Gastropoda</taxon>
        <taxon>Heterobranchia</taxon>
        <taxon>Euthyneura</taxon>
        <taxon>Tectipleura</taxon>
        <taxon>Aplysiida</taxon>
        <taxon>Aplysioidea</taxon>
        <taxon>Aplysiidae</taxon>
        <taxon>Aplysia</taxon>
    </lineage>
</organism>
<dbReference type="Pfam" id="PF21524">
    <property type="entry name" value="SAMD1_WH"/>
    <property type="match status" value="1"/>
</dbReference>
<evidence type="ECO:0000256" key="9">
    <source>
        <dbReference type="ARBA" id="ARBA00022853"/>
    </source>
</evidence>
<dbReference type="Pfam" id="PF00628">
    <property type="entry name" value="PHD"/>
    <property type="match status" value="2"/>
</dbReference>
<feature type="region of interest" description="Disordered" evidence="12">
    <location>
        <begin position="217"/>
        <end position="307"/>
    </location>
</feature>
<keyword evidence="6 11" id="KW-0863">Zinc-finger</keyword>
<dbReference type="InterPro" id="IPR048589">
    <property type="entry name" value="SAMD1-like_WH"/>
</dbReference>
<evidence type="ECO:0000256" key="8">
    <source>
        <dbReference type="ARBA" id="ARBA00022843"/>
    </source>
</evidence>
<evidence type="ECO:0000256" key="3">
    <source>
        <dbReference type="ARBA" id="ARBA00022499"/>
    </source>
</evidence>